<name>L7M2L9_RHIPC</name>
<keyword evidence="2" id="KW-0812">Transmembrane</keyword>
<evidence type="ECO:0000256" key="1">
    <source>
        <dbReference type="SAM" id="MobiDB-lite"/>
    </source>
</evidence>
<sequence>MRFTRLAAQLSGGVSAQLPSARVVFTVVFIASSVFTTTVADDDSASSSSSLHQHHDDLSSCPPDDQCDTKKWCSAIAAAVNVVVADDKKNAADDEYGHGVKCLDEQVVDRCGCCRECVRGSPGLPCGGIRRRGVCAAPLECLADVAVGRIAEPHEEGTCHERNCSAIVCPAVASKPCPEDSYALPSQVSPKSCCPVSGGCACLPNDCLGKDCQPDEVRRLVKTGNSKPGSCCDTYECVPASGDRVCHVGKETYKNGETWHTKCSTCSCRNGVAVCNDNVCKGVDTHCSWLHKPEGECCPVCLGCLTSSGLRFNNGERWKEDDCTWCECISGKAKCEAQMCQTKCANPVKKPGVCCPVCEKSPSSSPYPTHGAANHTSLSRSCPRDDRSVWRDQCRHCACLNGHEVCSLVACPRTYCEHPIMEPGACCPVCQNDAASPFHWPPAGTGVCQGLDGHIHREGDSWWLDDCVRCECVDGMALCDTMQCPPAPCANPTRKQGQCCATCTEEEQLGSNQSNQLPCAGGYKDGQSWRPEPCLSCLCRAGKERCFRETCPPLTCLEPLFLKNHCCPICPTATTSKASPVCRTDGKVYADGASWSPDNCKRCHCALGQVQCSEMGCPPNMCRSANHTSGSCCIPCSSDGAVRAPNQWQCTRGGLVLSDGEQRVIDNCNRCECSRGHLHCQETICHQDLCRTHNHSSGNCCVQCTELHHYIKSTGSDVVGYVIAIVILVTIIVVLMCVACLWRRKNTRPFNKPKPTHYQKTANGYV</sequence>
<dbReference type="PROSITE" id="PS50184">
    <property type="entry name" value="VWFC_2"/>
    <property type="match status" value="6"/>
</dbReference>
<dbReference type="GO" id="GO:0005886">
    <property type="term" value="C:plasma membrane"/>
    <property type="evidence" value="ECO:0007669"/>
    <property type="project" value="TreeGrafter"/>
</dbReference>
<feature type="transmembrane region" description="Helical" evidence="2">
    <location>
        <begin position="718"/>
        <end position="742"/>
    </location>
</feature>
<accession>L7M2L9</accession>
<feature type="region of interest" description="Disordered" evidence="1">
    <location>
        <begin position="360"/>
        <end position="382"/>
    </location>
</feature>
<dbReference type="PANTHER" id="PTHR46439:SF1">
    <property type="entry name" value="CYSTEINE-RICH MOTOR NEURON 1 PROTEIN"/>
    <property type="match status" value="1"/>
</dbReference>
<evidence type="ECO:0000259" key="3">
    <source>
        <dbReference type="PROSITE" id="PS50184"/>
    </source>
</evidence>
<dbReference type="PANTHER" id="PTHR46439">
    <property type="entry name" value="CYSTEINE-RICH MOTOR NEURON 1 PROTEIN"/>
    <property type="match status" value="1"/>
</dbReference>
<dbReference type="PROSITE" id="PS01208">
    <property type="entry name" value="VWFC_1"/>
    <property type="match status" value="5"/>
</dbReference>
<feature type="domain" description="VWFC" evidence="3">
    <location>
        <begin position="523"/>
        <end position="571"/>
    </location>
</feature>
<dbReference type="Gene3D" id="2.10.70.10">
    <property type="entry name" value="Complement Module, domain 1"/>
    <property type="match status" value="1"/>
</dbReference>
<dbReference type="Pfam" id="PF00093">
    <property type="entry name" value="VWC"/>
    <property type="match status" value="2"/>
</dbReference>
<dbReference type="InterPro" id="IPR052624">
    <property type="entry name" value="CRIM1"/>
</dbReference>
<dbReference type="SMART" id="SM00214">
    <property type="entry name" value="VWC"/>
    <property type="match status" value="7"/>
</dbReference>
<dbReference type="Pfam" id="PF23334">
    <property type="entry name" value="VWC2L_2nd"/>
    <property type="match status" value="4"/>
</dbReference>
<dbReference type="EMBL" id="GACK01007680">
    <property type="protein sequence ID" value="JAA57354.1"/>
    <property type="molecule type" value="mRNA"/>
</dbReference>
<feature type="domain" description="VWFC" evidence="3">
    <location>
        <begin position="244"/>
        <end position="302"/>
    </location>
</feature>
<organism evidence="4">
    <name type="scientific">Rhipicephalus pulchellus</name>
    <name type="common">Yellow backed tick</name>
    <name type="synonym">Dermacentor pulchellus</name>
    <dbReference type="NCBI Taxonomy" id="72859"/>
    <lineage>
        <taxon>Eukaryota</taxon>
        <taxon>Metazoa</taxon>
        <taxon>Ecdysozoa</taxon>
        <taxon>Arthropoda</taxon>
        <taxon>Chelicerata</taxon>
        <taxon>Arachnida</taxon>
        <taxon>Acari</taxon>
        <taxon>Parasitiformes</taxon>
        <taxon>Ixodida</taxon>
        <taxon>Ixodoidea</taxon>
        <taxon>Ixodidae</taxon>
        <taxon>Rhipicephalinae</taxon>
        <taxon>Rhipicephalus</taxon>
        <taxon>Rhipicephalus</taxon>
    </lineage>
</organism>
<dbReference type="SMART" id="SM00215">
    <property type="entry name" value="VWC_out"/>
    <property type="match status" value="4"/>
</dbReference>
<feature type="domain" description="VWFC" evidence="3">
    <location>
        <begin position="386"/>
        <end position="431"/>
    </location>
</feature>
<evidence type="ECO:0000256" key="2">
    <source>
        <dbReference type="SAM" id="Phobius"/>
    </source>
</evidence>
<dbReference type="SUPFAM" id="SSF57603">
    <property type="entry name" value="FnI-like domain"/>
    <property type="match status" value="7"/>
</dbReference>
<feature type="domain" description="VWFC" evidence="3">
    <location>
        <begin position="446"/>
        <end position="504"/>
    </location>
</feature>
<reference evidence="4" key="2">
    <citation type="journal article" date="2015" name="J. Proteomics">
        <title>Sexual differences in the sialomes of the zebra tick, Rhipicephalus pulchellus.</title>
        <authorList>
            <person name="Tan A.W."/>
            <person name="Francischetti I.M."/>
            <person name="Slovak M."/>
            <person name="Kini R.M."/>
            <person name="Ribeiro J.M."/>
        </authorList>
    </citation>
    <scope>NUCLEOTIDE SEQUENCE</scope>
    <source>
        <tissue evidence="4">Salivary gland</tissue>
    </source>
</reference>
<feature type="domain" description="VWFC" evidence="3">
    <location>
        <begin position="580"/>
        <end position="637"/>
    </location>
</feature>
<dbReference type="AlphaFoldDB" id="L7M2L9"/>
<evidence type="ECO:0000313" key="4">
    <source>
        <dbReference type="EMBL" id="JAA57354.1"/>
    </source>
</evidence>
<dbReference type="InterPro" id="IPR001007">
    <property type="entry name" value="VWF_dom"/>
</dbReference>
<dbReference type="Gene3D" id="6.20.200.20">
    <property type="match status" value="5"/>
</dbReference>
<protein>
    <submittedName>
        <fullName evidence="4">Putative cysteine-rich motor neuron 1 protein</fullName>
    </submittedName>
</protein>
<keyword evidence="2" id="KW-1133">Transmembrane helix</keyword>
<keyword evidence="2" id="KW-0472">Membrane</keyword>
<reference evidence="4" key="1">
    <citation type="submission" date="2012-11" db="EMBL/GenBank/DDBJ databases">
        <authorList>
            <person name="Lucero-Rivera Y.E."/>
            <person name="Tovar-Ramirez D."/>
        </authorList>
    </citation>
    <scope>NUCLEOTIDE SEQUENCE</scope>
    <source>
        <tissue evidence="4">Salivary gland</tissue>
    </source>
</reference>
<proteinExistence type="evidence at transcript level"/>
<feature type="domain" description="VWFC" evidence="3">
    <location>
        <begin position="299"/>
        <end position="359"/>
    </location>
</feature>